<accession>A0ABY6J7J5</accession>
<dbReference type="Proteomes" id="UP001162741">
    <property type="component" value="Chromosome"/>
</dbReference>
<feature type="compositionally biased region" description="Polar residues" evidence="1">
    <location>
        <begin position="9"/>
        <end position="26"/>
    </location>
</feature>
<reference evidence="2" key="1">
    <citation type="submission" date="2022-10" db="EMBL/GenBank/DDBJ databases">
        <title>Chitinophaga sp. nov., isolated from soil.</title>
        <authorList>
            <person name="Jeon C.O."/>
        </authorList>
    </citation>
    <scope>NUCLEOTIDE SEQUENCE</scope>
    <source>
        <strain evidence="2">R8</strain>
    </source>
</reference>
<name>A0ABY6J7J5_9BACT</name>
<feature type="region of interest" description="Disordered" evidence="1">
    <location>
        <begin position="1"/>
        <end position="64"/>
    </location>
</feature>
<gene>
    <name evidence="2" type="ORF">MKQ68_11145</name>
</gene>
<evidence type="ECO:0000256" key="1">
    <source>
        <dbReference type="SAM" id="MobiDB-lite"/>
    </source>
</evidence>
<dbReference type="RefSeq" id="WP_244843137.1">
    <property type="nucleotide sequence ID" value="NZ_CP107006.1"/>
</dbReference>
<dbReference type="EMBL" id="CP107006">
    <property type="protein sequence ID" value="UYQ95658.1"/>
    <property type="molecule type" value="Genomic_DNA"/>
</dbReference>
<keyword evidence="3" id="KW-1185">Reference proteome</keyword>
<organism evidence="2 3">
    <name type="scientific">Chitinophaga horti</name>
    <dbReference type="NCBI Taxonomy" id="2920382"/>
    <lineage>
        <taxon>Bacteria</taxon>
        <taxon>Pseudomonadati</taxon>
        <taxon>Bacteroidota</taxon>
        <taxon>Chitinophagia</taxon>
        <taxon>Chitinophagales</taxon>
        <taxon>Chitinophagaceae</taxon>
        <taxon>Chitinophaga</taxon>
    </lineage>
</organism>
<feature type="compositionally biased region" description="Basic and acidic residues" evidence="1">
    <location>
        <begin position="52"/>
        <end position="64"/>
    </location>
</feature>
<evidence type="ECO:0000313" key="3">
    <source>
        <dbReference type="Proteomes" id="UP001162741"/>
    </source>
</evidence>
<sequence length="64" mass="7101">MRKEHISPKLQQEEGSAQPSASSGQKQRVKDAASNTSERPSRNQDIDNAPPAKKDVEKRRGMGR</sequence>
<evidence type="ECO:0000313" key="2">
    <source>
        <dbReference type="EMBL" id="UYQ95658.1"/>
    </source>
</evidence>
<protein>
    <submittedName>
        <fullName evidence="2">Uncharacterized protein</fullName>
    </submittedName>
</protein>
<proteinExistence type="predicted"/>